<dbReference type="InterPro" id="IPR032708">
    <property type="entry name" value="McjB_C"/>
</dbReference>
<dbReference type="EMBL" id="LGUG01000004">
    <property type="protein sequence ID" value="KON97610.1"/>
    <property type="molecule type" value="Genomic_DNA"/>
</dbReference>
<sequence>MKIFRKVRAFLRLNMKMKLLLIEAFVYLAWARYLKSVPFSKVAPLLGERMGETTFSSHSFNKEILRNVSAAIHMISGYTFWESECLVKAIAGMKMLEKRKIESTLYLGTAKDKHGEFVAHAWLRSGSYYVSGSETMEKFTVVASFAKGCSIKKSEKENHG</sequence>
<evidence type="ECO:0000313" key="5">
    <source>
        <dbReference type="Proteomes" id="UP000182836"/>
    </source>
</evidence>
<proteinExistence type="predicted"/>
<dbReference type="Proteomes" id="UP000037269">
    <property type="component" value="Unassembled WGS sequence"/>
</dbReference>
<keyword evidence="4" id="KW-1185">Reference proteome</keyword>
<dbReference type="NCBIfam" id="NF033537">
    <property type="entry name" value="lasso_biosyn_B2"/>
    <property type="match status" value="1"/>
</dbReference>
<reference evidence="2 4" key="1">
    <citation type="submission" date="2015-07" db="EMBL/GenBank/DDBJ databases">
        <title>Fjat-14205 dsm 2895.</title>
        <authorList>
            <person name="Liu B."/>
            <person name="Wang J."/>
            <person name="Zhu Y."/>
            <person name="Liu G."/>
            <person name="Chen Q."/>
            <person name="Chen Z."/>
            <person name="Lan J."/>
            <person name="Che J."/>
            <person name="Ge C."/>
            <person name="Shi H."/>
            <person name="Pan Z."/>
            <person name="Liu X."/>
        </authorList>
    </citation>
    <scope>NUCLEOTIDE SEQUENCE [LARGE SCALE GENOMIC DNA]</scope>
    <source>
        <strain evidence="2 4">DSM 2895</strain>
    </source>
</reference>
<evidence type="ECO:0000313" key="2">
    <source>
        <dbReference type="EMBL" id="KON97610.1"/>
    </source>
</evidence>
<evidence type="ECO:0000313" key="4">
    <source>
        <dbReference type="Proteomes" id="UP000037269"/>
    </source>
</evidence>
<dbReference type="OrthoDB" id="9812122at2"/>
<dbReference type="InterPro" id="IPR053521">
    <property type="entry name" value="McjB-like"/>
</dbReference>
<evidence type="ECO:0000259" key="1">
    <source>
        <dbReference type="Pfam" id="PF13471"/>
    </source>
</evidence>
<organism evidence="2 4">
    <name type="scientific">Aneurinibacillus migulanus</name>
    <name type="common">Bacillus migulanus</name>
    <dbReference type="NCBI Taxonomy" id="47500"/>
    <lineage>
        <taxon>Bacteria</taxon>
        <taxon>Bacillati</taxon>
        <taxon>Bacillota</taxon>
        <taxon>Bacilli</taxon>
        <taxon>Bacillales</taxon>
        <taxon>Paenibacillaceae</taxon>
        <taxon>Aneurinibacillus group</taxon>
        <taxon>Aneurinibacillus</taxon>
    </lineage>
</organism>
<evidence type="ECO:0000313" key="3">
    <source>
        <dbReference type="EMBL" id="SDK24986.1"/>
    </source>
</evidence>
<feature type="domain" description="Microcin J25-processing protein McjB C-terminal" evidence="1">
    <location>
        <begin position="61"/>
        <end position="143"/>
    </location>
</feature>
<name>A0A0D1XPJ1_ANEMI</name>
<dbReference type="GeneID" id="42307688"/>
<reference evidence="3 5" key="2">
    <citation type="submission" date="2016-10" db="EMBL/GenBank/DDBJ databases">
        <authorList>
            <person name="de Groot N.N."/>
        </authorList>
    </citation>
    <scope>NUCLEOTIDE SEQUENCE [LARGE SCALE GENOMIC DNA]</scope>
    <source>
        <strain evidence="3 5">DSM 2895</strain>
    </source>
</reference>
<dbReference type="Proteomes" id="UP000182836">
    <property type="component" value="Unassembled WGS sequence"/>
</dbReference>
<accession>A0A0D1XPJ1</accession>
<dbReference type="STRING" id="47500.AF333_21335"/>
<dbReference type="RefSeq" id="WP_043066857.1">
    <property type="nucleotide sequence ID" value="NZ_BJOA01000148.1"/>
</dbReference>
<dbReference type="PATRIC" id="fig|47500.12.peg.3107"/>
<dbReference type="EMBL" id="FNED01000045">
    <property type="protein sequence ID" value="SDK24986.1"/>
    <property type="molecule type" value="Genomic_DNA"/>
</dbReference>
<dbReference type="Pfam" id="PF13471">
    <property type="entry name" value="Transglut_core3"/>
    <property type="match status" value="1"/>
</dbReference>
<dbReference type="AlphaFoldDB" id="A0A0D1XPJ1"/>
<gene>
    <name evidence="2" type="ORF">AF333_21335</name>
    <name evidence="3" type="ORF">SAMN04487909_14538</name>
</gene>
<protein>
    <submittedName>
        <fullName evidence="2">Stage V sporulation protein S</fullName>
    </submittedName>
    <submittedName>
        <fullName evidence="3">Transglutaminase-like superfamily protein</fullName>
    </submittedName>
</protein>